<feature type="region of interest" description="Disordered" evidence="1">
    <location>
        <begin position="1"/>
        <end position="23"/>
    </location>
</feature>
<organism evidence="3 4">
    <name type="scientific">Roseobacter litoralis (strain ATCC 49566 / DSM 6996 / JCM 21268 / NBRC 15278 / OCh 149)</name>
    <dbReference type="NCBI Taxonomy" id="391595"/>
    <lineage>
        <taxon>Bacteria</taxon>
        <taxon>Pseudomonadati</taxon>
        <taxon>Pseudomonadota</taxon>
        <taxon>Alphaproteobacteria</taxon>
        <taxon>Rhodobacterales</taxon>
        <taxon>Roseobacteraceae</taxon>
        <taxon>Roseobacter</taxon>
    </lineage>
</organism>
<dbReference type="InterPro" id="IPR019301">
    <property type="entry name" value="Flagellar_prot_FlgJ_N"/>
</dbReference>
<dbReference type="EMBL" id="CP002623">
    <property type="protein sequence ID" value="AEI96261.1"/>
    <property type="molecule type" value="Genomic_DNA"/>
</dbReference>
<dbReference type="Pfam" id="PF10135">
    <property type="entry name" value="Rod-binding"/>
    <property type="match status" value="1"/>
</dbReference>
<reference evidence="3 4" key="1">
    <citation type="journal article" date="2011" name="BMC Genomics">
        <title>Comparative genome analysis and genome-guided physiological analysis of Roseobacter litoralis.</title>
        <authorList>
            <person name="Kalhoefer D."/>
            <person name="Thole S."/>
            <person name="Voget S."/>
            <person name="Lehmann R."/>
            <person name="Liesegang H."/>
            <person name="Wollher A."/>
            <person name="Daniel R."/>
            <person name="Simon M."/>
            <person name="Brinkhoff T."/>
        </authorList>
    </citation>
    <scope>NUCLEOTIDE SEQUENCE [LARGE SCALE GENOMIC DNA]</scope>
    <source>
        <strain evidence="4">ATCC 49566 / DSM 6996 / JCM 21268 / NBRC 15278 / OCh 149</strain>
    </source>
</reference>
<evidence type="ECO:0000259" key="2">
    <source>
        <dbReference type="Pfam" id="PF10135"/>
    </source>
</evidence>
<protein>
    <recommendedName>
        <fullName evidence="2">Flagellar protein FlgJ N-terminal domain-containing protein</fullName>
    </recommendedName>
</protein>
<dbReference type="HOGENOM" id="CLU_155700_3_0_5"/>
<gene>
    <name evidence="3" type="ordered locus">RLO149_c043680</name>
</gene>
<sequence>MTELSSVAGMPPSSTARNEQALREAANKMEASFLAEMLKSAGLGKSSSEFSGGAGEDQFASFLVQEQAMMMVKAGGIGLSEALFESLKEKSHE</sequence>
<dbReference type="RefSeq" id="WP_013964133.1">
    <property type="nucleotide sequence ID" value="NC_015730.1"/>
</dbReference>
<dbReference type="AlphaFoldDB" id="F7ZIC5"/>
<dbReference type="eggNOG" id="COG3951">
    <property type="taxonomic scope" value="Bacteria"/>
</dbReference>
<evidence type="ECO:0000313" key="4">
    <source>
        <dbReference type="Proteomes" id="UP000001353"/>
    </source>
</evidence>
<evidence type="ECO:0000313" key="3">
    <source>
        <dbReference type="EMBL" id="AEI96261.1"/>
    </source>
</evidence>
<proteinExistence type="predicted"/>
<accession>F7ZIC5</accession>
<dbReference type="STRING" id="391595.RLO149_c043680"/>
<dbReference type="KEGG" id="rli:RLO149_c043680"/>
<dbReference type="Proteomes" id="UP000001353">
    <property type="component" value="Chromosome"/>
</dbReference>
<evidence type="ECO:0000256" key="1">
    <source>
        <dbReference type="SAM" id="MobiDB-lite"/>
    </source>
</evidence>
<keyword evidence="4" id="KW-1185">Reference proteome</keyword>
<feature type="domain" description="Flagellar protein FlgJ N-terminal" evidence="2">
    <location>
        <begin position="37"/>
        <end position="85"/>
    </location>
</feature>
<dbReference type="OrthoDB" id="7690273at2"/>
<name>F7ZIC5_ROSLO</name>